<dbReference type="Pfam" id="PF00675">
    <property type="entry name" value="Peptidase_M16"/>
    <property type="match status" value="1"/>
</dbReference>
<evidence type="ECO:0000256" key="8">
    <source>
        <dbReference type="ARBA" id="ARBA00022801"/>
    </source>
</evidence>
<sequence length="959" mass="108787">MRRLFTVSALSLLVMTGCGTTSPRLNSPSSALVAESLVVSPNDDRQYQTMRLENGIDVLLISDPKVEKSAAALSVGVGLLHDPMTQQGMAHYLEHMLFLGTERYPDSKGYTNFMTNNGGTHNAYTWLDITNYMFKVNNDAYDEGLDRFSDFFKAPKLYPEYTDKEKNAVNAEWSMRREMDFFGQFKLARSMYGDHPANRFLIGNLETLGDKKNSSLHEETVAFYERYYSSNIMKVAMISNESTADMAKKAKKYFSTIKNKHIDKPEVSKSIEFSKVGKKLIHYVPNEDVKQLKIDFTIDNNSGDFAVKPNYFVTYLLSNEMAGGPAQVMKDKGWISSLTAYASPSMYGNYGSLTIDINVTDSGMDHRSDIISAVMQYIELIKKEGVNDKYFDEISTSLSNEFQFLEKGDEFSYVSSVADSMQKVPLNHVLNSDFYYAKFDATAVNNVLKQLTPERLRVWYISQQEPSDSDLHFYDGKYKISAITDDDIAQWYQPSDLNLELPTVNRLLPQNFDIKTTSEQARNGVSEVYKDERVTVWHAASERFAHQPKGSVDIFINTAEPLSNVKHAIAMQLWADLFSLQQSRLITEASVAGMSVGLAPGNGLILSVSGFTDKQPVLISHALKNIEISVNKTMFAQAVDRYRRGLMNAQKQFPFRQAFGQYSDMIRSGGFNLSQKLKALDEITVMDFIQLQRKTLTENNIRVFSYGNYSQEEVEAISTEINLALPEPKKVTSYTRSQYVLPKQGQTLVWQEDITVADVAIVDMHVHPVPGYPQKAQGLVLQSHFRQHAFEVLRTEEQLAYAVGATAQSIDDYSAMGLYIQTPVNGVEKMQQRFEAFKIEYGQILTQLSEKTFTDLKTALLVSLKEEPKNLAEEFNPLINDWYRERYDYDSKDKLIKAVEQVSLEDVKAYYKNTMLNPDAARINVQMRGEKFADQPFATLPNQTVVKSLSVLYEQVDMQ</sequence>
<reference evidence="20" key="2">
    <citation type="submission" date="2019-06" db="EMBL/GenBank/DDBJ databases">
        <title>Co-occurence of chitin degradation, pigmentation and bioactivity in marine Pseudoalteromonas.</title>
        <authorList>
            <person name="Sonnenschein E.C."/>
            <person name="Bech P.K."/>
        </authorList>
    </citation>
    <scope>NUCLEOTIDE SEQUENCE [LARGE SCALE GENOMIC DNA]</scope>
    <source>
        <strain evidence="20">S3790</strain>
    </source>
</reference>
<evidence type="ECO:0000256" key="10">
    <source>
        <dbReference type="ARBA" id="ARBA00023049"/>
    </source>
</evidence>
<dbReference type="Pfam" id="PF05193">
    <property type="entry name" value="Peptidase_M16_C"/>
    <property type="match status" value="1"/>
</dbReference>
<dbReference type="PROSITE" id="PS51257">
    <property type="entry name" value="PROKAR_LIPOPROTEIN"/>
    <property type="match status" value="1"/>
</dbReference>
<dbReference type="PANTHER" id="PTHR43690">
    <property type="entry name" value="NARDILYSIN"/>
    <property type="match status" value="1"/>
</dbReference>
<dbReference type="InterPro" id="IPR007863">
    <property type="entry name" value="Peptidase_M16_C"/>
</dbReference>
<evidence type="ECO:0000256" key="3">
    <source>
        <dbReference type="ARBA" id="ARBA00007261"/>
    </source>
</evidence>
<accession>A0A5S3VCT4</accession>
<evidence type="ECO:0000256" key="6">
    <source>
        <dbReference type="ARBA" id="ARBA00022670"/>
    </source>
</evidence>
<dbReference type="Pfam" id="PF16187">
    <property type="entry name" value="Peptidase_M16_M"/>
    <property type="match status" value="1"/>
</dbReference>
<dbReference type="FunFam" id="3.30.830.10:FF:000012">
    <property type="entry name" value="Protease 3"/>
    <property type="match status" value="1"/>
</dbReference>
<feature type="domain" description="Peptidase M16 middle/third" evidence="17">
    <location>
        <begin position="402"/>
        <end position="679"/>
    </location>
</feature>
<evidence type="ECO:0000259" key="18">
    <source>
        <dbReference type="Pfam" id="PF22456"/>
    </source>
</evidence>
<dbReference type="Gene3D" id="3.30.830.10">
    <property type="entry name" value="Metalloenzyme, LuxS/M16 peptidase-like"/>
    <property type="match status" value="4"/>
</dbReference>
<evidence type="ECO:0000256" key="11">
    <source>
        <dbReference type="ARBA" id="ARBA00029597"/>
    </source>
</evidence>
<dbReference type="PROSITE" id="PS00143">
    <property type="entry name" value="INSULINASE"/>
    <property type="match status" value="1"/>
</dbReference>
<dbReference type="RefSeq" id="WP_138590332.1">
    <property type="nucleotide sequence ID" value="NZ_PNBX01000014.1"/>
</dbReference>
<evidence type="ECO:0000259" key="16">
    <source>
        <dbReference type="Pfam" id="PF05193"/>
    </source>
</evidence>
<comment type="similarity">
    <text evidence="3 14">Belongs to the peptidase M16 family.</text>
</comment>
<dbReference type="GO" id="GO:0005737">
    <property type="term" value="C:cytoplasm"/>
    <property type="evidence" value="ECO:0007669"/>
    <property type="project" value="UniProtKB-ARBA"/>
</dbReference>
<feature type="domain" description="Peptidase M16 C-terminal" evidence="16">
    <location>
        <begin position="221"/>
        <end position="396"/>
    </location>
</feature>
<protein>
    <recommendedName>
        <fullName evidence="5">Protease 3</fullName>
        <ecNumber evidence="4">3.4.24.55</ecNumber>
    </recommendedName>
    <alternativeName>
        <fullName evidence="13">Pitrilysin</fullName>
    </alternativeName>
    <alternativeName>
        <fullName evidence="12">Protease III</fullName>
    </alternativeName>
    <alternativeName>
        <fullName evidence="11">Protease pi</fullName>
    </alternativeName>
</protein>
<dbReference type="InterPro" id="IPR054734">
    <property type="entry name" value="PqqF-like_C_4"/>
</dbReference>
<evidence type="ECO:0000256" key="7">
    <source>
        <dbReference type="ARBA" id="ARBA00022723"/>
    </source>
</evidence>
<dbReference type="GO" id="GO:0004222">
    <property type="term" value="F:metalloendopeptidase activity"/>
    <property type="evidence" value="ECO:0007669"/>
    <property type="project" value="UniProtKB-EC"/>
</dbReference>
<evidence type="ECO:0000256" key="9">
    <source>
        <dbReference type="ARBA" id="ARBA00022833"/>
    </source>
</evidence>
<evidence type="ECO:0000313" key="20">
    <source>
        <dbReference type="Proteomes" id="UP000307217"/>
    </source>
</evidence>
<dbReference type="AlphaFoldDB" id="A0A5S3VCT4"/>
<keyword evidence="7" id="KW-0479">Metal-binding</keyword>
<dbReference type="EC" id="3.4.24.55" evidence="4"/>
<keyword evidence="9" id="KW-0862">Zinc</keyword>
<name>A0A5S3VCT4_9GAMM</name>
<comment type="caution">
    <text evidence="19">The sequence shown here is derived from an EMBL/GenBank/DDBJ whole genome shotgun (WGS) entry which is preliminary data.</text>
</comment>
<dbReference type="Proteomes" id="UP000307217">
    <property type="component" value="Unassembled WGS sequence"/>
</dbReference>
<proteinExistence type="inferred from homology"/>
<reference evidence="19 20" key="1">
    <citation type="submission" date="2018-01" db="EMBL/GenBank/DDBJ databases">
        <authorList>
            <person name="Paulsen S."/>
            <person name="Gram L.K."/>
        </authorList>
    </citation>
    <scope>NUCLEOTIDE SEQUENCE [LARGE SCALE GENOMIC DNA]</scope>
    <source>
        <strain evidence="19 20">S3790</strain>
    </source>
</reference>
<dbReference type="InterPro" id="IPR032632">
    <property type="entry name" value="Peptidase_M16_M"/>
</dbReference>
<dbReference type="EMBL" id="PNBX01000014">
    <property type="protein sequence ID" value="TMO69689.1"/>
    <property type="molecule type" value="Genomic_DNA"/>
</dbReference>
<feature type="domain" description="Peptidase M16 N-terminal" evidence="15">
    <location>
        <begin position="58"/>
        <end position="192"/>
    </location>
</feature>
<evidence type="ECO:0000256" key="5">
    <source>
        <dbReference type="ARBA" id="ARBA00017565"/>
    </source>
</evidence>
<feature type="domain" description="Coenzyme PQQ synthesis protein F-like C-terminal lobe" evidence="18">
    <location>
        <begin position="781"/>
        <end position="876"/>
    </location>
</feature>
<evidence type="ECO:0000256" key="4">
    <source>
        <dbReference type="ARBA" id="ARBA00012449"/>
    </source>
</evidence>
<dbReference type="OrthoDB" id="9811314at2"/>
<dbReference type="InterPro" id="IPR050626">
    <property type="entry name" value="Peptidase_M16"/>
</dbReference>
<evidence type="ECO:0000256" key="1">
    <source>
        <dbReference type="ARBA" id="ARBA00001947"/>
    </source>
</evidence>
<dbReference type="InterPro" id="IPR011249">
    <property type="entry name" value="Metalloenz_LuxS/M16"/>
</dbReference>
<dbReference type="GO" id="GO:0046872">
    <property type="term" value="F:metal ion binding"/>
    <property type="evidence" value="ECO:0007669"/>
    <property type="project" value="UniProtKB-KW"/>
</dbReference>
<comment type="cofactor">
    <cofactor evidence="1">
        <name>Zn(2+)</name>
        <dbReference type="ChEBI" id="CHEBI:29105"/>
    </cofactor>
</comment>
<evidence type="ECO:0000256" key="12">
    <source>
        <dbReference type="ARBA" id="ARBA00031184"/>
    </source>
</evidence>
<dbReference type="GO" id="GO:0006508">
    <property type="term" value="P:proteolysis"/>
    <property type="evidence" value="ECO:0007669"/>
    <property type="project" value="UniProtKB-KW"/>
</dbReference>
<evidence type="ECO:0000256" key="13">
    <source>
        <dbReference type="ARBA" id="ARBA00033450"/>
    </source>
</evidence>
<dbReference type="InterPro" id="IPR001431">
    <property type="entry name" value="Pept_M16_Zn_BS"/>
</dbReference>
<gene>
    <name evidence="19" type="ORF">CWC19_04355</name>
</gene>
<evidence type="ECO:0000313" key="19">
    <source>
        <dbReference type="EMBL" id="TMO69689.1"/>
    </source>
</evidence>
<evidence type="ECO:0000256" key="2">
    <source>
        <dbReference type="ARBA" id="ARBA00002184"/>
    </source>
</evidence>
<dbReference type="PANTHER" id="PTHR43690:SF18">
    <property type="entry name" value="INSULIN-DEGRADING ENZYME-RELATED"/>
    <property type="match status" value="1"/>
</dbReference>
<evidence type="ECO:0000256" key="14">
    <source>
        <dbReference type="RuleBase" id="RU004447"/>
    </source>
</evidence>
<evidence type="ECO:0000259" key="15">
    <source>
        <dbReference type="Pfam" id="PF00675"/>
    </source>
</evidence>
<keyword evidence="10" id="KW-0482">Metalloprotease</keyword>
<dbReference type="InterPro" id="IPR011765">
    <property type="entry name" value="Pept_M16_N"/>
</dbReference>
<evidence type="ECO:0000259" key="17">
    <source>
        <dbReference type="Pfam" id="PF16187"/>
    </source>
</evidence>
<dbReference type="Pfam" id="PF22456">
    <property type="entry name" value="PqqF-like_C_4"/>
    <property type="match status" value="1"/>
</dbReference>
<keyword evidence="8" id="KW-0378">Hydrolase</keyword>
<organism evidence="19 20">
    <name type="scientific">Pseudoalteromonas aurantia</name>
    <dbReference type="NCBI Taxonomy" id="43654"/>
    <lineage>
        <taxon>Bacteria</taxon>
        <taxon>Pseudomonadati</taxon>
        <taxon>Pseudomonadota</taxon>
        <taxon>Gammaproteobacteria</taxon>
        <taxon>Alteromonadales</taxon>
        <taxon>Pseudoalteromonadaceae</taxon>
        <taxon>Pseudoalteromonas</taxon>
    </lineage>
</organism>
<comment type="function">
    <text evidence="2">Endopeptidase that degrades small peptides of less than 7 kDa, such as glucagon and insulin.</text>
</comment>
<keyword evidence="6" id="KW-0645">Protease</keyword>
<dbReference type="SUPFAM" id="SSF63411">
    <property type="entry name" value="LuxS/MPP-like metallohydrolase"/>
    <property type="match status" value="4"/>
</dbReference>